<sequence>MRLPLFHTAKAANLTGISNRSAAKKATAVLTDMKIVSNKKIAQVVDNNKIRRAIFKNRNYLKNKWHNDNKNKDLDAIYFDGRKDQTIVDLNGHRIKKLEEHISLIQEPGSRYFGHISFTTSSKATDIASGISSFLNQNEVDMTNIKVIGCDGTNCNTGWKGGIIRLVETQLGKPLQWAVCYLHANEFPLRHLLQKQDGHTKGPYQYSGEIGSLLENCEKRPIVSFSKIETDLPDTNYKDLSTDQQYLYRICQAVSDDICPADLAQTNPGKTSHSRWLTTANRVLRLYVSVSEPSNNLKLPAKFIVKVYSTMWFVTKAKPYLQFGARHLWQTIYLLRQFAETITAVVDKAILNNAFYAHPKNILVAMLADERKHIRELAVRRILKARNKPEGVRVFRIPNLNFEAQDYIDLIKWAECTITEPP</sequence>
<name>A0A9P0CWU6_9CUCU</name>
<dbReference type="PANTHER" id="PTHR46409">
    <property type="entry name" value="HTH PSQ-TYPE DOMAIN-CONTAINING PROTEIN"/>
    <property type="match status" value="1"/>
</dbReference>
<evidence type="ECO:0000313" key="2">
    <source>
        <dbReference type="Proteomes" id="UP001153636"/>
    </source>
</evidence>
<proteinExistence type="predicted"/>
<keyword evidence="2" id="KW-1185">Reference proteome</keyword>
<accession>A0A9P0CWU6</accession>
<organism evidence="1 2">
    <name type="scientific">Psylliodes chrysocephalus</name>
    <dbReference type="NCBI Taxonomy" id="3402493"/>
    <lineage>
        <taxon>Eukaryota</taxon>
        <taxon>Metazoa</taxon>
        <taxon>Ecdysozoa</taxon>
        <taxon>Arthropoda</taxon>
        <taxon>Hexapoda</taxon>
        <taxon>Insecta</taxon>
        <taxon>Pterygota</taxon>
        <taxon>Neoptera</taxon>
        <taxon>Endopterygota</taxon>
        <taxon>Coleoptera</taxon>
        <taxon>Polyphaga</taxon>
        <taxon>Cucujiformia</taxon>
        <taxon>Chrysomeloidea</taxon>
        <taxon>Chrysomelidae</taxon>
        <taxon>Galerucinae</taxon>
        <taxon>Alticini</taxon>
        <taxon>Psylliodes</taxon>
    </lineage>
</organism>
<evidence type="ECO:0000313" key="1">
    <source>
        <dbReference type="EMBL" id="CAH1110847.1"/>
    </source>
</evidence>
<dbReference type="OrthoDB" id="6766867at2759"/>
<dbReference type="PANTHER" id="PTHR46409:SF1">
    <property type="entry name" value="HTH PSQ-TYPE DOMAIN-CONTAINING PROTEIN"/>
    <property type="match status" value="1"/>
</dbReference>
<reference evidence="1" key="1">
    <citation type="submission" date="2022-01" db="EMBL/GenBank/DDBJ databases">
        <authorList>
            <person name="King R."/>
        </authorList>
    </citation>
    <scope>NUCLEOTIDE SEQUENCE</scope>
</reference>
<dbReference type="Proteomes" id="UP001153636">
    <property type="component" value="Chromosome 5"/>
</dbReference>
<dbReference type="EMBL" id="OV651817">
    <property type="protein sequence ID" value="CAH1110847.1"/>
    <property type="molecule type" value="Genomic_DNA"/>
</dbReference>
<gene>
    <name evidence="1" type="ORF">PSYICH_LOCUS11358</name>
</gene>
<protein>
    <submittedName>
        <fullName evidence="1">Uncharacterized protein</fullName>
    </submittedName>
</protein>
<dbReference type="AlphaFoldDB" id="A0A9P0CWU6"/>